<dbReference type="AlphaFoldDB" id="A0AAE0SGY6"/>
<dbReference type="PANTHER" id="PTHR24198:SF165">
    <property type="entry name" value="ANKYRIN REPEAT-CONTAINING PROTEIN-RELATED"/>
    <property type="match status" value="1"/>
</dbReference>
<accession>A0AAE0SGY6</accession>
<evidence type="ECO:0000256" key="3">
    <source>
        <dbReference type="PROSITE-ProRule" id="PRU00023"/>
    </source>
</evidence>
<evidence type="ECO:0000256" key="2">
    <source>
        <dbReference type="ARBA" id="ARBA00023043"/>
    </source>
</evidence>
<dbReference type="PANTHER" id="PTHR24198">
    <property type="entry name" value="ANKYRIN REPEAT AND PROTEIN KINASE DOMAIN-CONTAINING PROTEIN"/>
    <property type="match status" value="1"/>
</dbReference>
<dbReference type="PROSITE" id="PS50297">
    <property type="entry name" value="ANK_REP_REGION"/>
    <property type="match status" value="2"/>
</dbReference>
<dbReference type="InterPro" id="IPR036770">
    <property type="entry name" value="Ankyrin_rpt-contain_sf"/>
</dbReference>
<keyword evidence="1" id="KW-0677">Repeat</keyword>
<feature type="repeat" description="ANK" evidence="3">
    <location>
        <begin position="8"/>
        <end position="40"/>
    </location>
</feature>
<reference evidence="4" key="2">
    <citation type="journal article" date="2021" name="Genome Biol. Evol.">
        <title>Developing a high-quality reference genome for a parasitic bivalve with doubly uniparental inheritance (Bivalvia: Unionida).</title>
        <authorList>
            <person name="Smith C.H."/>
        </authorList>
    </citation>
    <scope>NUCLEOTIDE SEQUENCE</scope>
    <source>
        <strain evidence="4">CHS0354</strain>
        <tissue evidence="4">Mantle</tissue>
    </source>
</reference>
<feature type="repeat" description="ANK" evidence="3">
    <location>
        <begin position="75"/>
        <end position="101"/>
    </location>
</feature>
<reference evidence="4" key="3">
    <citation type="submission" date="2023-05" db="EMBL/GenBank/DDBJ databases">
        <authorList>
            <person name="Smith C.H."/>
        </authorList>
    </citation>
    <scope>NUCLEOTIDE SEQUENCE</scope>
    <source>
        <strain evidence="4">CHS0354</strain>
        <tissue evidence="4">Mantle</tissue>
    </source>
</reference>
<dbReference type="Gene3D" id="1.25.40.20">
    <property type="entry name" value="Ankyrin repeat-containing domain"/>
    <property type="match status" value="3"/>
</dbReference>
<keyword evidence="2 3" id="KW-0040">ANK repeat</keyword>
<dbReference type="EMBL" id="JAEAOA010001196">
    <property type="protein sequence ID" value="KAK3591732.1"/>
    <property type="molecule type" value="Genomic_DNA"/>
</dbReference>
<dbReference type="SMART" id="SM00248">
    <property type="entry name" value="ANK"/>
    <property type="match status" value="9"/>
</dbReference>
<evidence type="ECO:0000313" key="4">
    <source>
        <dbReference type="EMBL" id="KAK3591732.1"/>
    </source>
</evidence>
<gene>
    <name evidence="4" type="ORF">CHS0354_019502</name>
</gene>
<dbReference type="PROSITE" id="PS50088">
    <property type="entry name" value="ANK_REPEAT"/>
    <property type="match status" value="2"/>
</dbReference>
<name>A0AAE0SGY6_9BIVA</name>
<evidence type="ECO:0000313" key="5">
    <source>
        <dbReference type="Proteomes" id="UP001195483"/>
    </source>
</evidence>
<protein>
    <submittedName>
        <fullName evidence="4">Uncharacterized protein</fullName>
    </submittedName>
</protein>
<dbReference type="Pfam" id="PF13637">
    <property type="entry name" value="Ank_4"/>
    <property type="match status" value="1"/>
</dbReference>
<dbReference type="InterPro" id="IPR002110">
    <property type="entry name" value="Ankyrin_rpt"/>
</dbReference>
<evidence type="ECO:0000256" key="1">
    <source>
        <dbReference type="ARBA" id="ARBA00022737"/>
    </source>
</evidence>
<proteinExistence type="predicted"/>
<sequence length="364" mass="40609">MLNEMGNCNRTPIHHAAASGNVVLLSYLIDSGTEPWCRSSLEETLLHRACIHSKLEITKYLVEIYPKILHEVAIDKRTPAHDAAAGGNVAVLSFLIDCGADSWCRTSEEETLLHRACIHGKLEMTKYLVETYPKMLHEVDKGRRTAVLKVAASGYVAVLAYVIECGTDPGCKTFQEETLLHRACIKGKVEMTKYLADTYPKMLYEVDNCNKTSTHHAAAGGNVAVFRYLIDRGTDPWCRTSQEETPMHSACINEKYPKMLHEVDNSKRTSAHHAEASGNIAVLTYLINCGSDPWCRTFEEEMFLHISCINGKLEMTKYLVETYPKMLQEVANGKRTPAQNAAATSNGSVLCYLRDTEDNNVSNE</sequence>
<reference evidence="4" key="1">
    <citation type="journal article" date="2021" name="Genome Biol. Evol.">
        <title>A High-Quality Reference Genome for a Parasitic Bivalve with Doubly Uniparental Inheritance (Bivalvia: Unionida).</title>
        <authorList>
            <person name="Smith C.H."/>
        </authorList>
    </citation>
    <scope>NUCLEOTIDE SEQUENCE</scope>
    <source>
        <strain evidence="4">CHS0354</strain>
    </source>
</reference>
<dbReference type="Proteomes" id="UP001195483">
    <property type="component" value="Unassembled WGS sequence"/>
</dbReference>
<dbReference type="Pfam" id="PF12796">
    <property type="entry name" value="Ank_2"/>
    <property type="match status" value="3"/>
</dbReference>
<keyword evidence="5" id="KW-1185">Reference proteome</keyword>
<comment type="caution">
    <text evidence="4">The sequence shown here is derived from an EMBL/GenBank/DDBJ whole genome shotgun (WGS) entry which is preliminary data.</text>
</comment>
<dbReference type="SUPFAM" id="SSF48403">
    <property type="entry name" value="Ankyrin repeat"/>
    <property type="match status" value="1"/>
</dbReference>
<organism evidence="4 5">
    <name type="scientific">Potamilus streckersoni</name>
    <dbReference type="NCBI Taxonomy" id="2493646"/>
    <lineage>
        <taxon>Eukaryota</taxon>
        <taxon>Metazoa</taxon>
        <taxon>Spiralia</taxon>
        <taxon>Lophotrochozoa</taxon>
        <taxon>Mollusca</taxon>
        <taxon>Bivalvia</taxon>
        <taxon>Autobranchia</taxon>
        <taxon>Heteroconchia</taxon>
        <taxon>Palaeoheterodonta</taxon>
        <taxon>Unionida</taxon>
        <taxon>Unionoidea</taxon>
        <taxon>Unionidae</taxon>
        <taxon>Ambleminae</taxon>
        <taxon>Lampsilini</taxon>
        <taxon>Potamilus</taxon>
    </lineage>
</organism>